<sequence length="189" mass="20667">MRVAVIIGSNREGRFGPVVAEWLLAHVRDHGDLESTVIDLADTELPTSLTSTPSPAVAAELAKTSPALAAADAFLILTPEYNHSFPASLKSLIDWHFVEWQAKPVAFVSYGGISGGLRAVEQLRPVFAEMHAVTVRDTVSFHNAHALFDEHGRHRQPEAPDTAAEAMLDQLTWWGYALRDAKETRPYGG</sequence>
<dbReference type="EMBL" id="MVFC01000006">
    <property type="protein sequence ID" value="OON80971.1"/>
    <property type="molecule type" value="Genomic_DNA"/>
</dbReference>
<dbReference type="AlphaFoldDB" id="A0A1V4AC70"/>
<dbReference type="Proteomes" id="UP000190539">
    <property type="component" value="Unassembled WGS sequence"/>
</dbReference>
<protein>
    <submittedName>
        <fullName evidence="2">NADPH-dependent FMN reductase</fullName>
    </submittedName>
</protein>
<gene>
    <name evidence="2" type="ORF">B1H18_11010</name>
</gene>
<dbReference type="InterPro" id="IPR005025">
    <property type="entry name" value="FMN_Rdtase-like_dom"/>
</dbReference>
<dbReference type="PANTHER" id="PTHR30543:SF21">
    <property type="entry name" value="NAD(P)H-DEPENDENT FMN REDUCTASE LOT6"/>
    <property type="match status" value="1"/>
</dbReference>
<dbReference type="InterPro" id="IPR029039">
    <property type="entry name" value="Flavoprotein-like_sf"/>
</dbReference>
<comment type="caution">
    <text evidence="2">The sequence shown here is derived from an EMBL/GenBank/DDBJ whole genome shotgun (WGS) entry which is preliminary data.</text>
</comment>
<dbReference type="GO" id="GO:0016491">
    <property type="term" value="F:oxidoreductase activity"/>
    <property type="evidence" value="ECO:0007669"/>
    <property type="project" value="InterPro"/>
</dbReference>
<dbReference type="Pfam" id="PF03358">
    <property type="entry name" value="FMN_red"/>
    <property type="match status" value="1"/>
</dbReference>
<dbReference type="InterPro" id="IPR050712">
    <property type="entry name" value="NAD(P)H-dep_reductase"/>
</dbReference>
<evidence type="ECO:0000313" key="3">
    <source>
        <dbReference type="Proteomes" id="UP000190539"/>
    </source>
</evidence>
<dbReference type="STRING" id="83656.B1H18_11010"/>
<proteinExistence type="predicted"/>
<dbReference type="GO" id="GO:0005829">
    <property type="term" value="C:cytosol"/>
    <property type="evidence" value="ECO:0007669"/>
    <property type="project" value="TreeGrafter"/>
</dbReference>
<dbReference type="GO" id="GO:0010181">
    <property type="term" value="F:FMN binding"/>
    <property type="evidence" value="ECO:0007669"/>
    <property type="project" value="TreeGrafter"/>
</dbReference>
<keyword evidence="3" id="KW-1185">Reference proteome</keyword>
<organism evidence="2 3">
    <name type="scientific">Streptomyces tsukubensis</name>
    <dbReference type="NCBI Taxonomy" id="83656"/>
    <lineage>
        <taxon>Bacteria</taxon>
        <taxon>Bacillati</taxon>
        <taxon>Actinomycetota</taxon>
        <taxon>Actinomycetes</taxon>
        <taxon>Kitasatosporales</taxon>
        <taxon>Streptomycetaceae</taxon>
        <taxon>Streptomyces</taxon>
    </lineage>
</organism>
<dbReference type="Gene3D" id="3.40.50.360">
    <property type="match status" value="1"/>
</dbReference>
<name>A0A1V4AC70_9ACTN</name>
<accession>A0A1V4AC70</accession>
<reference evidence="2 3" key="1">
    <citation type="submission" date="2017-02" db="EMBL/GenBank/DDBJ databases">
        <title>Draft Genome Sequence of Streptomyces tsukubaensis F601, a Producer of the immunosuppressant tacrolimus FK506.</title>
        <authorList>
            <person name="Zong G."/>
            <person name="Zhong C."/>
            <person name="Fu J."/>
            <person name="Qin R."/>
            <person name="Cao G."/>
        </authorList>
    </citation>
    <scope>NUCLEOTIDE SEQUENCE [LARGE SCALE GENOMIC DNA]</scope>
    <source>
        <strain evidence="2 3">F601</strain>
    </source>
</reference>
<dbReference type="PANTHER" id="PTHR30543">
    <property type="entry name" value="CHROMATE REDUCTASE"/>
    <property type="match status" value="1"/>
</dbReference>
<evidence type="ECO:0000313" key="2">
    <source>
        <dbReference type="EMBL" id="OON80971.1"/>
    </source>
</evidence>
<evidence type="ECO:0000259" key="1">
    <source>
        <dbReference type="Pfam" id="PF03358"/>
    </source>
</evidence>
<dbReference type="SUPFAM" id="SSF52218">
    <property type="entry name" value="Flavoproteins"/>
    <property type="match status" value="1"/>
</dbReference>
<feature type="domain" description="NADPH-dependent FMN reductase-like" evidence="1">
    <location>
        <begin position="1"/>
        <end position="145"/>
    </location>
</feature>